<gene>
    <name evidence="3" type="ORF">A3770_17p79350</name>
</gene>
<dbReference type="InterPro" id="IPR001623">
    <property type="entry name" value="DnaJ_domain"/>
</dbReference>
<reference evidence="3 4" key="1">
    <citation type="submission" date="2018-07" db="EMBL/GenBank/DDBJ databases">
        <title>The complete nuclear genome of the prasinophyte Chloropicon primus (CCMP1205).</title>
        <authorList>
            <person name="Pombert J.-F."/>
            <person name="Otis C."/>
            <person name="Turmel M."/>
            <person name="Lemieux C."/>
        </authorList>
    </citation>
    <scope>NUCLEOTIDE SEQUENCE [LARGE SCALE GENOMIC DNA]</scope>
    <source>
        <strain evidence="3 4">CCMP1205</strain>
    </source>
</reference>
<dbReference type="InterPro" id="IPR015310">
    <property type="entry name" value="AHSA1-like_N"/>
</dbReference>
<evidence type="ECO:0000313" key="4">
    <source>
        <dbReference type="Proteomes" id="UP000316726"/>
    </source>
</evidence>
<dbReference type="Gene3D" id="1.10.287.110">
    <property type="entry name" value="DnaJ domain"/>
    <property type="match status" value="1"/>
</dbReference>
<evidence type="ECO:0000313" key="3">
    <source>
        <dbReference type="EMBL" id="QDZ25417.1"/>
    </source>
</evidence>
<sequence>MSEVLLMRKALVELEVEEGSLSDLSEEEVKSRIKRAFHKLALRYHPDKRKGDKDGEAGAEDDKFKRISAAYELLCESREKRLKRLLDEEDADDFDFEGYCEGYAFEESELVRLFKAALLGNDVEAELRAKGVHRPPVHFGISPFPPFDAQEGGHGHNSVITMPPSSHASGLPEDDCKEEFLQRVRASLSQASTTEALDALGVKETAITRFEGDFSLVKRYKKGVEVKYPLFELSITISFSLSYDAADRSKTVRGLRIEIPYFGEDSEVDTVELSIGFPTKKAELLSMKRNMQEMRSKLKSIVLPLLLLTVEGMTK</sequence>
<dbReference type="PROSITE" id="PS50076">
    <property type="entry name" value="DNAJ_2"/>
    <property type="match status" value="1"/>
</dbReference>
<proteinExistence type="inferred from homology"/>
<feature type="domain" description="J" evidence="2">
    <location>
        <begin position="17"/>
        <end position="90"/>
    </location>
</feature>
<dbReference type="EMBL" id="CP031050">
    <property type="protein sequence ID" value="QDZ25417.1"/>
    <property type="molecule type" value="Genomic_DNA"/>
</dbReference>
<accession>A0A5B8MXX6</accession>
<dbReference type="Gene3D" id="3.15.10.20">
    <property type="entry name" value="Activator of Hsp90 ATPase Aha1, N-terminal domain"/>
    <property type="match status" value="1"/>
</dbReference>
<dbReference type="GO" id="GO:0051087">
    <property type="term" value="F:protein-folding chaperone binding"/>
    <property type="evidence" value="ECO:0007669"/>
    <property type="project" value="InterPro"/>
</dbReference>
<keyword evidence="4" id="KW-1185">Reference proteome</keyword>
<dbReference type="Proteomes" id="UP000316726">
    <property type="component" value="Chromosome 17"/>
</dbReference>
<evidence type="ECO:0000259" key="2">
    <source>
        <dbReference type="PROSITE" id="PS50076"/>
    </source>
</evidence>
<comment type="similarity">
    <text evidence="1">Belongs to the AHA1 family.</text>
</comment>
<dbReference type="STRING" id="1764295.A0A5B8MXX6"/>
<dbReference type="PRINTS" id="PR00625">
    <property type="entry name" value="JDOMAIN"/>
</dbReference>
<dbReference type="CDD" id="cd06257">
    <property type="entry name" value="DnaJ"/>
    <property type="match status" value="1"/>
</dbReference>
<dbReference type="InterPro" id="IPR050817">
    <property type="entry name" value="DjlA_DnaK_co-chaperone"/>
</dbReference>
<name>A0A5B8MXX6_9CHLO</name>
<dbReference type="AlphaFoldDB" id="A0A5B8MXX6"/>
<dbReference type="GO" id="GO:0001671">
    <property type="term" value="F:ATPase activator activity"/>
    <property type="evidence" value="ECO:0007669"/>
    <property type="project" value="InterPro"/>
</dbReference>
<organism evidence="3 4">
    <name type="scientific">Chloropicon primus</name>
    <dbReference type="NCBI Taxonomy" id="1764295"/>
    <lineage>
        <taxon>Eukaryota</taxon>
        <taxon>Viridiplantae</taxon>
        <taxon>Chlorophyta</taxon>
        <taxon>Chloropicophyceae</taxon>
        <taxon>Chloropicales</taxon>
        <taxon>Chloropicaceae</taxon>
        <taxon>Chloropicon</taxon>
    </lineage>
</organism>
<dbReference type="InterPro" id="IPR036338">
    <property type="entry name" value="Aha1"/>
</dbReference>
<dbReference type="InterPro" id="IPR036869">
    <property type="entry name" value="J_dom_sf"/>
</dbReference>
<protein>
    <recommendedName>
        <fullName evidence="2">J domain-containing protein</fullName>
    </recommendedName>
</protein>
<dbReference type="SMART" id="SM00271">
    <property type="entry name" value="DnaJ"/>
    <property type="match status" value="1"/>
</dbReference>
<evidence type="ECO:0000256" key="1">
    <source>
        <dbReference type="ARBA" id="ARBA00006817"/>
    </source>
</evidence>
<dbReference type="SUPFAM" id="SSF46565">
    <property type="entry name" value="Chaperone J-domain"/>
    <property type="match status" value="1"/>
</dbReference>
<dbReference type="Pfam" id="PF00226">
    <property type="entry name" value="DnaJ"/>
    <property type="match status" value="1"/>
</dbReference>
<dbReference type="PANTHER" id="PTHR24074">
    <property type="entry name" value="CO-CHAPERONE PROTEIN DJLA"/>
    <property type="match status" value="1"/>
</dbReference>
<dbReference type="Pfam" id="PF09229">
    <property type="entry name" value="Aha1_N"/>
    <property type="match status" value="1"/>
</dbReference>